<dbReference type="PANTHER" id="PTHR22736">
    <property type="entry name" value="COILED-COIL DOMAIN-CONTAINING PROTEIN 66"/>
    <property type="match status" value="1"/>
</dbReference>
<feature type="compositionally biased region" description="Polar residues" evidence="2">
    <location>
        <begin position="97"/>
        <end position="122"/>
    </location>
</feature>
<sequence>MSTFYSLSLVERKKLQWAKEREELASLSTPWGPADQNFNKQTRRYASPNTSMLNGDYIRKAYRENNRRSSLPPLYKNQYNSYDRFDREKELGGETSGYGSDNPNQTPECGQSNWHQTGYESSSSDRPKWGDKGVGVGKFWQPKDETFEKISQAHEPPNWVKRGLQDGEIVVANTSPAESPEQRYDETERPYTGSSYSVQRTFIRGQNIPIDSVELAEREKRRQLAMAHQEAVRQQLEERERKRREERERRIKEEQEEDIRIEREQEQERQRKERELILIREKQERERKRKEAIQEAIEYAQKTAILEKNKLINTNENDNINQPDTNDNHKVENRNNSMEQLNNRILTTKSEMLNNEINNNLNFTENIPRSPRPVENLIDNKPLPPTATQHLNNQHTNNRNNISNVIPITTPLCTPRTDSLALMVQTPLETLHNVQYALLVPTTPYPIQFPVNVTQVDRSCNTSRTENRVLTPTQFRNRNKGVCDSSTQTEESDFGRTTTEIKERIIREKLTNLELSYENRNRKERRSRSESLGERPKWDANRPPTRYLKQSEKDPLYQRRKLRQKNERQSYRKKNYVEKRHARALWSKDDHVFTRNIRMYQTEIIPLESDKDQIYYKTPDCCCICKCDRRKNSKGSVNVDILKIERASPREDSHYKTIETSDAQDCSLDDTNTLILNKLSSLQNVIAKLDDFLNKKKDSVPILDLSKTTCNSQEDFKKLMEHIPDFKIKPERVAPDQIKVKEKHFRFKSGKKDLKVTKEKYAFMDPLPAEMKSLKIEELAAVSIDWKMLTTLRPKSKINLRNKVNYFRLVELGKLQNKSRAQEKRQFQIDPQIRKSKNKSGIVEMRAISCAECGEDFCNGKSCIKLGYDALVRIPEVPEVTQKIASPQSGHKTKRKVKRRSRSKSKTKRKDKSKSPKRSPTKNKKK</sequence>
<dbReference type="PANTHER" id="PTHR22736:SF2">
    <property type="entry name" value="COILED-COIL DOMAIN-CONTAINING PROTEIN 66"/>
    <property type="match status" value="1"/>
</dbReference>
<feature type="domain" description="CCDC66" evidence="3">
    <location>
        <begin position="194"/>
        <end position="310"/>
    </location>
</feature>
<evidence type="ECO:0000313" key="4">
    <source>
        <dbReference type="EMBL" id="KAJ8976931.1"/>
    </source>
</evidence>
<evidence type="ECO:0000256" key="1">
    <source>
        <dbReference type="SAM" id="Coils"/>
    </source>
</evidence>
<dbReference type="Pfam" id="PF15236">
    <property type="entry name" value="CCDC66"/>
    <property type="match status" value="1"/>
</dbReference>
<evidence type="ECO:0000313" key="5">
    <source>
        <dbReference type="Proteomes" id="UP001162164"/>
    </source>
</evidence>
<proteinExistence type="predicted"/>
<organism evidence="4 5">
    <name type="scientific">Molorchus minor</name>
    <dbReference type="NCBI Taxonomy" id="1323400"/>
    <lineage>
        <taxon>Eukaryota</taxon>
        <taxon>Metazoa</taxon>
        <taxon>Ecdysozoa</taxon>
        <taxon>Arthropoda</taxon>
        <taxon>Hexapoda</taxon>
        <taxon>Insecta</taxon>
        <taxon>Pterygota</taxon>
        <taxon>Neoptera</taxon>
        <taxon>Endopterygota</taxon>
        <taxon>Coleoptera</taxon>
        <taxon>Polyphaga</taxon>
        <taxon>Cucujiformia</taxon>
        <taxon>Chrysomeloidea</taxon>
        <taxon>Cerambycidae</taxon>
        <taxon>Lamiinae</taxon>
        <taxon>Monochamini</taxon>
        <taxon>Molorchus</taxon>
    </lineage>
</organism>
<feature type="compositionally biased region" description="Basic and acidic residues" evidence="2">
    <location>
        <begin position="520"/>
        <end position="540"/>
    </location>
</feature>
<comment type="caution">
    <text evidence="4">The sequence shown here is derived from an EMBL/GenBank/DDBJ whole genome shotgun (WGS) entry which is preliminary data.</text>
</comment>
<keyword evidence="5" id="KW-1185">Reference proteome</keyword>
<gene>
    <name evidence="4" type="ORF">NQ317_005104</name>
</gene>
<feature type="region of interest" description="Disordered" evidence="2">
    <location>
        <begin position="85"/>
        <end position="130"/>
    </location>
</feature>
<keyword evidence="1" id="KW-0175">Coiled coil</keyword>
<accession>A0ABQ9JGA2</accession>
<feature type="region of interest" description="Disordered" evidence="2">
    <location>
        <begin position="477"/>
        <end position="496"/>
    </location>
</feature>
<dbReference type="InterPro" id="IPR040467">
    <property type="entry name" value="CCDC66_dom"/>
</dbReference>
<dbReference type="EMBL" id="JAPWTJ010000610">
    <property type="protein sequence ID" value="KAJ8976931.1"/>
    <property type="molecule type" value="Genomic_DNA"/>
</dbReference>
<evidence type="ECO:0000256" key="2">
    <source>
        <dbReference type="SAM" id="MobiDB-lite"/>
    </source>
</evidence>
<reference evidence="4" key="1">
    <citation type="journal article" date="2023" name="Insect Mol. Biol.">
        <title>Genome sequencing provides insights into the evolution of gene families encoding plant cell wall-degrading enzymes in longhorned beetles.</title>
        <authorList>
            <person name="Shin N.R."/>
            <person name="Okamura Y."/>
            <person name="Kirsch R."/>
            <person name="Pauchet Y."/>
        </authorList>
    </citation>
    <scope>NUCLEOTIDE SEQUENCE</scope>
    <source>
        <strain evidence="4">MMC_N1</strain>
    </source>
</reference>
<feature type="compositionally biased region" description="Basic residues" evidence="2">
    <location>
        <begin position="891"/>
        <end position="926"/>
    </location>
</feature>
<feature type="coiled-coil region" evidence="1">
    <location>
        <begin position="225"/>
        <end position="302"/>
    </location>
</feature>
<feature type="region of interest" description="Disordered" evidence="2">
    <location>
        <begin position="26"/>
        <end position="51"/>
    </location>
</feature>
<protein>
    <recommendedName>
        <fullName evidence="3">CCDC66 domain-containing protein</fullName>
    </recommendedName>
</protein>
<feature type="region of interest" description="Disordered" evidence="2">
    <location>
        <begin position="881"/>
        <end position="926"/>
    </location>
</feature>
<feature type="region of interest" description="Disordered" evidence="2">
    <location>
        <begin position="520"/>
        <end position="572"/>
    </location>
</feature>
<evidence type="ECO:0000259" key="3">
    <source>
        <dbReference type="Pfam" id="PF15236"/>
    </source>
</evidence>
<name>A0ABQ9JGA2_9CUCU</name>
<dbReference type="Proteomes" id="UP001162164">
    <property type="component" value="Unassembled WGS sequence"/>
</dbReference>
<dbReference type="InterPro" id="IPR039183">
    <property type="entry name" value="CCD66"/>
</dbReference>